<dbReference type="GO" id="GO:0003985">
    <property type="term" value="F:acetyl-CoA C-acetyltransferase activity"/>
    <property type="evidence" value="ECO:0007669"/>
    <property type="project" value="UniProtKB-EC"/>
</dbReference>
<evidence type="ECO:0000259" key="8">
    <source>
        <dbReference type="Pfam" id="PF00108"/>
    </source>
</evidence>
<dbReference type="EMBL" id="NSJZ01000004">
    <property type="protein sequence ID" value="PAU97760.1"/>
    <property type="molecule type" value="Genomic_DNA"/>
</dbReference>
<dbReference type="RefSeq" id="WP_095639675.1">
    <property type="nucleotide sequence ID" value="NZ_NSJZ01000004.1"/>
</dbReference>
<dbReference type="SUPFAM" id="SSF53901">
    <property type="entry name" value="Thiolase-like"/>
    <property type="match status" value="2"/>
</dbReference>
<dbReference type="PANTHER" id="PTHR18919:SF107">
    <property type="entry name" value="ACETYL-COA ACETYLTRANSFERASE, CYTOSOLIC"/>
    <property type="match status" value="1"/>
</dbReference>
<evidence type="ECO:0000256" key="1">
    <source>
        <dbReference type="ARBA" id="ARBA00010982"/>
    </source>
</evidence>
<proteinExistence type="inferred from homology"/>
<accession>A0A2A2GKM0</accession>
<evidence type="ECO:0000256" key="2">
    <source>
        <dbReference type="ARBA" id="ARBA00022679"/>
    </source>
</evidence>
<feature type="active site" description="Acyl-thioester intermediate" evidence="6">
    <location>
        <position position="91"/>
    </location>
</feature>
<dbReference type="Pfam" id="PF00108">
    <property type="entry name" value="Thiolase_N"/>
    <property type="match status" value="1"/>
</dbReference>
<feature type="active site" description="Proton acceptor" evidence="6">
    <location>
        <position position="350"/>
    </location>
</feature>
<dbReference type="EC" id="2.3.1.9" evidence="10"/>
<keyword evidence="11" id="KW-1185">Reference proteome</keyword>
<comment type="caution">
    <text evidence="10">The sequence shown here is derived from an EMBL/GenBank/DDBJ whole genome shotgun (WGS) entry which is preliminary data.</text>
</comment>
<organism evidence="10 11">
    <name type="scientific">Paracoccus salipaludis</name>
    <dbReference type="NCBI Taxonomy" id="2032623"/>
    <lineage>
        <taxon>Bacteria</taxon>
        <taxon>Pseudomonadati</taxon>
        <taxon>Pseudomonadota</taxon>
        <taxon>Alphaproteobacteria</taxon>
        <taxon>Rhodobacterales</taxon>
        <taxon>Paracoccaceae</taxon>
        <taxon>Paracoccus</taxon>
    </lineage>
</organism>
<dbReference type="InterPro" id="IPR020617">
    <property type="entry name" value="Thiolase_C"/>
</dbReference>
<gene>
    <name evidence="10" type="ORF">CK240_07315</name>
</gene>
<dbReference type="NCBIfam" id="NF006552">
    <property type="entry name" value="PRK09051.1"/>
    <property type="match status" value="1"/>
</dbReference>
<dbReference type="PANTHER" id="PTHR18919">
    <property type="entry name" value="ACETYL-COA C-ACYLTRANSFERASE"/>
    <property type="match status" value="1"/>
</dbReference>
<name>A0A2A2GKM0_9RHOB</name>
<feature type="domain" description="Thiolase N-terminal" evidence="8">
    <location>
        <begin position="6"/>
        <end position="263"/>
    </location>
</feature>
<evidence type="ECO:0000313" key="11">
    <source>
        <dbReference type="Proteomes" id="UP000218023"/>
    </source>
</evidence>
<evidence type="ECO:0000313" key="10">
    <source>
        <dbReference type="EMBL" id="PAU97760.1"/>
    </source>
</evidence>
<evidence type="ECO:0000256" key="4">
    <source>
        <dbReference type="ARBA" id="ARBA00023315"/>
    </source>
</evidence>
<dbReference type="AlphaFoldDB" id="A0A2A2GKM0"/>
<dbReference type="InterPro" id="IPR002155">
    <property type="entry name" value="Thiolase"/>
</dbReference>
<dbReference type="Gene3D" id="3.40.47.10">
    <property type="match status" value="2"/>
</dbReference>
<dbReference type="InterPro" id="IPR020616">
    <property type="entry name" value="Thiolase_N"/>
</dbReference>
<dbReference type="PROSITE" id="PS00099">
    <property type="entry name" value="THIOLASE_3"/>
    <property type="match status" value="1"/>
</dbReference>
<dbReference type="GO" id="GO:0044281">
    <property type="term" value="P:small molecule metabolic process"/>
    <property type="evidence" value="ECO:0007669"/>
    <property type="project" value="UniProtKB-ARBA"/>
</dbReference>
<feature type="domain" description="Thiolase C-terminal" evidence="9">
    <location>
        <begin position="271"/>
        <end position="393"/>
    </location>
</feature>
<dbReference type="Pfam" id="PF02803">
    <property type="entry name" value="Thiolase_C"/>
    <property type="match status" value="1"/>
</dbReference>
<evidence type="ECO:0000256" key="7">
    <source>
        <dbReference type="RuleBase" id="RU003557"/>
    </source>
</evidence>
<dbReference type="Proteomes" id="UP000218023">
    <property type="component" value="Unassembled WGS sequence"/>
</dbReference>
<dbReference type="OrthoDB" id="9764638at2"/>
<keyword evidence="2 7" id="KW-0808">Transferase</keyword>
<dbReference type="InterPro" id="IPR016039">
    <property type="entry name" value="Thiolase-like"/>
</dbReference>
<dbReference type="CDD" id="cd00751">
    <property type="entry name" value="thiolase"/>
    <property type="match status" value="1"/>
</dbReference>
<dbReference type="GO" id="GO:0042619">
    <property type="term" value="P:poly-hydroxybutyrate biosynthetic process"/>
    <property type="evidence" value="ECO:0007669"/>
    <property type="project" value="UniProtKB-KW"/>
</dbReference>
<evidence type="ECO:0000256" key="5">
    <source>
        <dbReference type="ARBA" id="ARBA00037924"/>
    </source>
</evidence>
<dbReference type="PIRSF" id="PIRSF000429">
    <property type="entry name" value="Ac-CoA_Ac_transf"/>
    <property type="match status" value="1"/>
</dbReference>
<keyword evidence="4 7" id="KW-0012">Acyltransferase</keyword>
<keyword evidence="3" id="KW-0583">PHB biosynthesis</keyword>
<evidence type="ECO:0000256" key="6">
    <source>
        <dbReference type="PIRSR" id="PIRSR000429-1"/>
    </source>
</evidence>
<comment type="similarity">
    <text evidence="1 7">Belongs to the thiolase-like superfamily. Thiolase family.</text>
</comment>
<sequence length="394" mass="40465">MADSDIVILSGVRTAIGGFGGSLASVPPIELAATVAKEAMARAGVSPEQIGNVAYGHVINTEPRDMYLSRVAMLNAGIPDTTPAMNVNRLCGSGAQAIASAAQSLMLGDADFALAGGAESMSRGPFIIPSMRHGAKMGDQQALDMMVGALTDPMGTGHMGVTAENVAAEYQIGRDEQDAFALESQKRAAEAIAEGRFKEQIVPIQIKTRKGVVSFDTDEHPKQTSAEALAGLRPAFRKDGGTVTAGNASGINDGAAAIVMARAEAAERAGLKPRARLLGYAHAGVRPEVMGIGPIPAVQKLLEKIGLGVDDFDVIESNEAFAAQALAVNKGLGLDSSKVNPNGGAIALGHPIGATGAILTVKALYELERTGGRYGLITMCIGGGQGIALAIERI</sequence>
<dbReference type="InterPro" id="IPR020610">
    <property type="entry name" value="Thiolase_AS"/>
</dbReference>
<dbReference type="PROSITE" id="PS00737">
    <property type="entry name" value="THIOLASE_2"/>
    <property type="match status" value="1"/>
</dbReference>
<evidence type="ECO:0000259" key="9">
    <source>
        <dbReference type="Pfam" id="PF02803"/>
    </source>
</evidence>
<evidence type="ECO:0000256" key="3">
    <source>
        <dbReference type="ARBA" id="ARBA00022752"/>
    </source>
</evidence>
<dbReference type="InterPro" id="IPR020613">
    <property type="entry name" value="Thiolase_CS"/>
</dbReference>
<reference evidence="10 11" key="1">
    <citation type="submission" date="2017-09" db="EMBL/GenBank/DDBJ databases">
        <title>Paracoccus alkalisoli sp. nov., isolated from saline alkaline soil.</title>
        <authorList>
            <person name="Dong X."/>
            <person name="Zhang G."/>
        </authorList>
    </citation>
    <scope>NUCLEOTIDE SEQUENCE [LARGE SCALE GENOMIC DNA]</scope>
    <source>
        <strain evidence="10 11">WN007</strain>
    </source>
</reference>
<dbReference type="NCBIfam" id="TIGR01930">
    <property type="entry name" value="AcCoA-C-Actrans"/>
    <property type="match status" value="1"/>
</dbReference>
<dbReference type="FunFam" id="3.40.47.10:FF:000010">
    <property type="entry name" value="Acetyl-CoA acetyltransferase (Thiolase)"/>
    <property type="match status" value="1"/>
</dbReference>
<feature type="active site" description="Proton acceptor" evidence="6">
    <location>
        <position position="380"/>
    </location>
</feature>
<protein>
    <submittedName>
        <fullName evidence="10">Acetyl-CoA C-acyltransferase</fullName>
        <ecNumber evidence="10">2.3.1.9</ecNumber>
    </submittedName>
</protein>
<comment type="pathway">
    <text evidence="5">Metabolic intermediate biosynthesis; (R)-mevalonate biosynthesis; (R)-mevalonate from acetyl-CoA: step 1/3.</text>
</comment>